<keyword evidence="10" id="KW-1185">Reference proteome</keyword>
<comment type="similarity">
    <text evidence="6">Belongs to the peptidase M24A family. Methionine aminopeptidase type 1 subfamily.</text>
</comment>
<dbReference type="Pfam" id="PF00557">
    <property type="entry name" value="Peptidase_M24"/>
    <property type="match status" value="1"/>
</dbReference>
<evidence type="ECO:0000256" key="2">
    <source>
        <dbReference type="ARBA" id="ARBA00022438"/>
    </source>
</evidence>
<evidence type="ECO:0000256" key="5">
    <source>
        <dbReference type="ARBA" id="ARBA00022801"/>
    </source>
</evidence>
<protein>
    <recommendedName>
        <fullName evidence="6 7">Methionine aminopeptidase</fullName>
        <shortName evidence="6">MAP</shortName>
        <shortName evidence="6">MetAP</shortName>
        <ecNumber evidence="6 7">3.4.11.18</ecNumber>
    </recommendedName>
    <alternativeName>
        <fullName evidence="6">Peptidase M</fullName>
    </alternativeName>
</protein>
<dbReference type="PRINTS" id="PR00599">
    <property type="entry name" value="MAPEPTIDASE"/>
</dbReference>
<feature type="binding site" evidence="6">
    <location>
        <position position="108"/>
    </location>
    <ligand>
        <name>a divalent metal cation</name>
        <dbReference type="ChEBI" id="CHEBI:60240"/>
        <label>1</label>
    </ligand>
</feature>
<feature type="domain" description="Peptidase M24" evidence="8">
    <location>
        <begin position="15"/>
        <end position="241"/>
    </location>
</feature>
<evidence type="ECO:0000259" key="8">
    <source>
        <dbReference type="Pfam" id="PF00557"/>
    </source>
</evidence>
<sequence>MRVRIPIKSPKEIDRMRESGRIASEILQKLAAEVKPGTTTKQIDDYAADLMDQNDCRSAFLGYRGFPGQTCISINEEVVHGIGGPRVIQPGDILKIDVGIIKSGFIGDNATTVACGEIPLETKRLLAVTEQSLYEAISKAKPGRKLADLCGAVAEYAEPFGFTIVREFVGHGVGRKLHEEPNVPNYRPRGKTPTLMPGMTLAIEPMINAGVPEVRILDDGWTVITADRKPSAHFEHTVLITHGEPEILTNRPRLALPEQLGIPELVAPF</sequence>
<dbReference type="EC" id="3.4.11.18" evidence="6 7"/>
<feature type="binding site" evidence="6">
    <location>
        <position position="235"/>
    </location>
    <ligand>
        <name>a divalent metal cation</name>
        <dbReference type="ChEBI" id="CHEBI:60240"/>
        <label>2</label>
        <note>catalytic</note>
    </ligand>
</feature>
<dbReference type="SUPFAM" id="SSF55920">
    <property type="entry name" value="Creatinase/aminopeptidase"/>
    <property type="match status" value="1"/>
</dbReference>
<dbReference type="NCBIfam" id="TIGR00500">
    <property type="entry name" value="met_pdase_I"/>
    <property type="match status" value="1"/>
</dbReference>
<dbReference type="PANTHER" id="PTHR43330:SF27">
    <property type="entry name" value="METHIONINE AMINOPEPTIDASE"/>
    <property type="match status" value="1"/>
</dbReference>
<evidence type="ECO:0000256" key="4">
    <source>
        <dbReference type="ARBA" id="ARBA00022723"/>
    </source>
</evidence>
<feature type="binding site" evidence="6">
    <location>
        <position position="235"/>
    </location>
    <ligand>
        <name>a divalent metal cation</name>
        <dbReference type="ChEBI" id="CHEBI:60240"/>
        <label>1</label>
    </ligand>
</feature>
<comment type="function">
    <text evidence="1 6">Removes the N-terminal methionine from nascent proteins. The N-terminal methionine is often cleaved when the second residue in the primary sequence is small and uncharged (Met-Ala-, Cys, Gly, Pro, Ser, Thr, or Val). Requires deformylation of the N(alpha)-formylated initiator methionine before it can be hydrolyzed.</text>
</comment>
<evidence type="ECO:0000256" key="6">
    <source>
        <dbReference type="HAMAP-Rule" id="MF_01974"/>
    </source>
</evidence>
<reference evidence="10" key="1">
    <citation type="journal article" date="2019" name="Int. J. Syst. Evol. Microbiol.">
        <title>The Global Catalogue of Microorganisms (GCM) 10K type strain sequencing project: providing services to taxonomists for standard genome sequencing and annotation.</title>
        <authorList>
            <consortium name="The Broad Institute Genomics Platform"/>
            <consortium name="The Broad Institute Genome Sequencing Center for Infectious Disease"/>
            <person name="Wu L."/>
            <person name="Ma J."/>
        </authorList>
    </citation>
    <scope>NUCLEOTIDE SEQUENCE [LARGE SCALE GENOMIC DNA]</scope>
    <source>
        <strain evidence="10">CGMCC 4.7106</strain>
    </source>
</reference>
<evidence type="ECO:0000313" key="9">
    <source>
        <dbReference type="EMBL" id="MFD2255278.1"/>
    </source>
</evidence>
<dbReference type="InterPro" id="IPR000994">
    <property type="entry name" value="Pept_M24"/>
</dbReference>
<evidence type="ECO:0000256" key="1">
    <source>
        <dbReference type="ARBA" id="ARBA00002521"/>
    </source>
</evidence>
<dbReference type="Proteomes" id="UP001597375">
    <property type="component" value="Unassembled WGS sequence"/>
</dbReference>
<dbReference type="PROSITE" id="PS00680">
    <property type="entry name" value="MAP_1"/>
    <property type="match status" value="1"/>
</dbReference>
<keyword evidence="2 6" id="KW-0031">Aminopeptidase</keyword>
<dbReference type="PANTHER" id="PTHR43330">
    <property type="entry name" value="METHIONINE AMINOPEPTIDASE"/>
    <property type="match status" value="1"/>
</dbReference>
<dbReference type="CDD" id="cd01086">
    <property type="entry name" value="MetAP1"/>
    <property type="match status" value="1"/>
</dbReference>
<dbReference type="RefSeq" id="WP_386817939.1">
    <property type="nucleotide sequence ID" value="NZ_JBHUIT010000001.1"/>
</dbReference>
<feature type="binding site" evidence="6">
    <location>
        <position position="108"/>
    </location>
    <ligand>
        <name>a divalent metal cation</name>
        <dbReference type="ChEBI" id="CHEBI:60240"/>
        <label>2</label>
        <note>catalytic</note>
    </ligand>
</feature>
<dbReference type="Gene3D" id="3.90.230.10">
    <property type="entry name" value="Creatinase/methionine aminopeptidase superfamily"/>
    <property type="match status" value="1"/>
</dbReference>
<organism evidence="9 10">
    <name type="scientific">Luteolibacter algae</name>
    <dbReference type="NCBI Taxonomy" id="454151"/>
    <lineage>
        <taxon>Bacteria</taxon>
        <taxon>Pseudomonadati</taxon>
        <taxon>Verrucomicrobiota</taxon>
        <taxon>Verrucomicrobiia</taxon>
        <taxon>Verrucomicrobiales</taxon>
        <taxon>Verrucomicrobiaceae</taxon>
        <taxon>Luteolibacter</taxon>
    </lineage>
</organism>
<feature type="binding site" evidence="6">
    <location>
        <position position="80"/>
    </location>
    <ligand>
        <name>substrate</name>
    </ligand>
</feature>
<dbReference type="EMBL" id="JBHUIT010000001">
    <property type="protein sequence ID" value="MFD2255278.1"/>
    <property type="molecule type" value="Genomic_DNA"/>
</dbReference>
<dbReference type="InterPro" id="IPR036005">
    <property type="entry name" value="Creatinase/aminopeptidase-like"/>
</dbReference>
<dbReference type="InterPro" id="IPR002467">
    <property type="entry name" value="Pept_M24A_MAP1"/>
</dbReference>
<evidence type="ECO:0000256" key="7">
    <source>
        <dbReference type="RuleBase" id="RU003653"/>
    </source>
</evidence>
<keyword evidence="3 6" id="KW-0645">Protease</keyword>
<keyword evidence="5 6" id="KW-0378">Hydrolase</keyword>
<feature type="binding site" evidence="6">
    <location>
        <position position="204"/>
    </location>
    <ligand>
        <name>a divalent metal cation</name>
        <dbReference type="ChEBI" id="CHEBI:60240"/>
        <label>2</label>
        <note>catalytic</note>
    </ligand>
</feature>
<accession>A0ABW5D2J6</accession>
<feature type="binding site" evidence="6">
    <location>
        <position position="178"/>
    </location>
    <ligand>
        <name>substrate</name>
    </ligand>
</feature>
<name>A0ABW5D2J6_9BACT</name>
<evidence type="ECO:0000256" key="3">
    <source>
        <dbReference type="ARBA" id="ARBA00022670"/>
    </source>
</evidence>
<gene>
    <name evidence="6 9" type="primary">map</name>
    <name evidence="9" type="ORF">ACFSSA_01195</name>
</gene>
<comment type="cofactor">
    <cofactor evidence="6">
        <name>Co(2+)</name>
        <dbReference type="ChEBI" id="CHEBI:48828"/>
    </cofactor>
    <cofactor evidence="6">
        <name>Zn(2+)</name>
        <dbReference type="ChEBI" id="CHEBI:29105"/>
    </cofactor>
    <cofactor evidence="6">
        <name>Mn(2+)</name>
        <dbReference type="ChEBI" id="CHEBI:29035"/>
    </cofactor>
    <cofactor evidence="6">
        <name>Fe(2+)</name>
        <dbReference type="ChEBI" id="CHEBI:29033"/>
    </cofactor>
    <text evidence="6">Binds 2 divalent metal cations per subunit. Has a high-affinity and a low affinity metal-binding site. The true nature of the physiological cofactor is under debate. The enzyme is active with cobalt, zinc, manganese or divalent iron ions. Most likely, methionine aminopeptidases function as mononuclear Fe(2+)-metalloproteases under physiological conditions, and the catalytically relevant metal-binding site has been assigned to the histidine-containing high-affinity site.</text>
</comment>
<dbReference type="HAMAP" id="MF_01974">
    <property type="entry name" value="MetAP_1"/>
    <property type="match status" value="1"/>
</dbReference>
<keyword evidence="4 6" id="KW-0479">Metal-binding</keyword>
<feature type="binding site" evidence="6">
    <location>
        <position position="97"/>
    </location>
    <ligand>
        <name>a divalent metal cation</name>
        <dbReference type="ChEBI" id="CHEBI:60240"/>
        <label>1</label>
    </ligand>
</feature>
<dbReference type="GO" id="GO:0004239">
    <property type="term" value="F:initiator methionyl aminopeptidase activity"/>
    <property type="evidence" value="ECO:0007669"/>
    <property type="project" value="UniProtKB-EC"/>
</dbReference>
<proteinExistence type="inferred from homology"/>
<comment type="caution">
    <text evidence="9">The sequence shown here is derived from an EMBL/GenBank/DDBJ whole genome shotgun (WGS) entry which is preliminary data.</text>
</comment>
<feature type="binding site" evidence="6">
    <location>
        <position position="171"/>
    </location>
    <ligand>
        <name>a divalent metal cation</name>
        <dbReference type="ChEBI" id="CHEBI:60240"/>
        <label>2</label>
        <note>catalytic</note>
    </ligand>
</feature>
<comment type="catalytic activity">
    <reaction evidence="6 7">
        <text>Release of N-terminal amino acids, preferentially methionine, from peptides and arylamides.</text>
        <dbReference type="EC" id="3.4.11.18"/>
    </reaction>
</comment>
<comment type="subunit">
    <text evidence="6">Monomer.</text>
</comment>
<dbReference type="InterPro" id="IPR001714">
    <property type="entry name" value="Pept_M24_MAP"/>
</dbReference>
<evidence type="ECO:0000313" key="10">
    <source>
        <dbReference type="Proteomes" id="UP001597375"/>
    </source>
</evidence>